<proteinExistence type="predicted"/>
<dbReference type="SUPFAM" id="SSF46785">
    <property type="entry name" value="Winged helix' DNA-binding domain"/>
    <property type="match status" value="1"/>
</dbReference>
<name>A0A5C8M0X5_9GAMM</name>
<dbReference type="Pfam" id="PF00392">
    <property type="entry name" value="GntR"/>
    <property type="match status" value="1"/>
</dbReference>
<dbReference type="GO" id="GO:0003677">
    <property type="term" value="F:DNA binding"/>
    <property type="evidence" value="ECO:0007669"/>
    <property type="project" value="UniProtKB-KW"/>
</dbReference>
<dbReference type="Pfam" id="PF07729">
    <property type="entry name" value="FCD"/>
    <property type="match status" value="1"/>
</dbReference>
<dbReference type="InterPro" id="IPR000524">
    <property type="entry name" value="Tscrpt_reg_HTH_GntR"/>
</dbReference>
<feature type="domain" description="HTH gntR-type" evidence="4">
    <location>
        <begin position="7"/>
        <end position="75"/>
    </location>
</feature>
<dbReference type="SMART" id="SM00895">
    <property type="entry name" value="FCD"/>
    <property type="match status" value="1"/>
</dbReference>
<dbReference type="SMART" id="SM00345">
    <property type="entry name" value="HTH_GNTR"/>
    <property type="match status" value="1"/>
</dbReference>
<dbReference type="Gene3D" id="1.10.10.10">
    <property type="entry name" value="Winged helix-like DNA-binding domain superfamily/Winged helix DNA-binding domain"/>
    <property type="match status" value="1"/>
</dbReference>
<evidence type="ECO:0000256" key="2">
    <source>
        <dbReference type="ARBA" id="ARBA00023125"/>
    </source>
</evidence>
<dbReference type="OrthoDB" id="9028214at2"/>
<dbReference type="InterPro" id="IPR008920">
    <property type="entry name" value="TF_FadR/GntR_C"/>
</dbReference>
<evidence type="ECO:0000256" key="3">
    <source>
        <dbReference type="ARBA" id="ARBA00023163"/>
    </source>
</evidence>
<comment type="caution">
    <text evidence="5">The sequence shown here is derived from an EMBL/GenBank/DDBJ whole genome shotgun (WGS) entry which is preliminary data.</text>
</comment>
<dbReference type="Proteomes" id="UP000321814">
    <property type="component" value="Unassembled WGS sequence"/>
</dbReference>
<dbReference type="Gene3D" id="1.20.120.530">
    <property type="entry name" value="GntR ligand-binding domain-like"/>
    <property type="match status" value="1"/>
</dbReference>
<dbReference type="InterPro" id="IPR036388">
    <property type="entry name" value="WH-like_DNA-bd_sf"/>
</dbReference>
<dbReference type="RefSeq" id="WP_053425200.1">
    <property type="nucleotide sequence ID" value="NZ_BAAAGC010000007.1"/>
</dbReference>
<dbReference type="CDD" id="cd07377">
    <property type="entry name" value="WHTH_GntR"/>
    <property type="match status" value="1"/>
</dbReference>
<keyword evidence="1" id="KW-0805">Transcription regulation</keyword>
<evidence type="ECO:0000259" key="4">
    <source>
        <dbReference type="PROSITE" id="PS50949"/>
    </source>
</evidence>
<keyword evidence="3" id="KW-0804">Transcription</keyword>
<dbReference type="SUPFAM" id="SSF48008">
    <property type="entry name" value="GntR ligand-binding domain-like"/>
    <property type="match status" value="1"/>
</dbReference>
<protein>
    <submittedName>
        <fullName evidence="5">FadR family transcriptional regulator</fullName>
    </submittedName>
</protein>
<dbReference type="PRINTS" id="PR00035">
    <property type="entry name" value="HTHGNTR"/>
</dbReference>
<evidence type="ECO:0000256" key="1">
    <source>
        <dbReference type="ARBA" id="ARBA00023015"/>
    </source>
</evidence>
<dbReference type="AlphaFoldDB" id="A0A5C8M0X5"/>
<dbReference type="InterPro" id="IPR036390">
    <property type="entry name" value="WH_DNA-bd_sf"/>
</dbReference>
<dbReference type="GO" id="GO:0003700">
    <property type="term" value="F:DNA-binding transcription factor activity"/>
    <property type="evidence" value="ECO:0007669"/>
    <property type="project" value="InterPro"/>
</dbReference>
<dbReference type="PROSITE" id="PS50949">
    <property type="entry name" value="HTH_GNTR"/>
    <property type="match status" value="1"/>
</dbReference>
<dbReference type="PANTHER" id="PTHR43537">
    <property type="entry name" value="TRANSCRIPTIONAL REGULATOR, GNTR FAMILY"/>
    <property type="match status" value="1"/>
</dbReference>
<sequence length="232" mass="25579">MKSSQTHNLTHKLTYDLGLAIVQGVYPVGTGLPSEADLCIKYDVSRSSTREAVKMLSAKGLISSRPKQGIRVLPESSWNMFDTDVLKWILSSKPSLSLLKEFTQVRIAMEPQVAALAAVTATYQQLADIEKALARMVDADKGLDDPLEADIAFHTAMLVASNNRFFLQLSEFISTALHVSIRYTNRIKGVPGADVQKHAEILETIKSRNPDKAKKAVEAILDEVLELIESKL</sequence>
<dbReference type="PANTHER" id="PTHR43537:SF44">
    <property type="entry name" value="GNTR FAMILY REGULATORY PROTEIN"/>
    <property type="match status" value="1"/>
</dbReference>
<reference evidence="5 6" key="1">
    <citation type="submission" date="2019-08" db="EMBL/GenBank/DDBJ databases">
        <title>Draft genome analysis of Rheinheimera tangshanensis isolated from the roots of fresh rice plants (Oryza sativa).</title>
        <authorList>
            <person name="Yu Q."/>
            <person name="Qi Y."/>
            <person name="Zhang H."/>
            <person name="Pu J."/>
        </authorList>
    </citation>
    <scope>NUCLEOTIDE SEQUENCE [LARGE SCALE GENOMIC DNA]</scope>
    <source>
        <strain evidence="5 6">JA3-B52</strain>
    </source>
</reference>
<evidence type="ECO:0000313" key="6">
    <source>
        <dbReference type="Proteomes" id="UP000321814"/>
    </source>
</evidence>
<accession>A0A5C8M0X5</accession>
<keyword evidence="2" id="KW-0238">DNA-binding</keyword>
<evidence type="ECO:0000313" key="5">
    <source>
        <dbReference type="EMBL" id="TXK81282.1"/>
    </source>
</evidence>
<keyword evidence="6" id="KW-1185">Reference proteome</keyword>
<dbReference type="EMBL" id="VRLR01000004">
    <property type="protein sequence ID" value="TXK81282.1"/>
    <property type="molecule type" value="Genomic_DNA"/>
</dbReference>
<organism evidence="5 6">
    <name type="scientific">Rheinheimera tangshanensis</name>
    <dbReference type="NCBI Taxonomy" id="400153"/>
    <lineage>
        <taxon>Bacteria</taxon>
        <taxon>Pseudomonadati</taxon>
        <taxon>Pseudomonadota</taxon>
        <taxon>Gammaproteobacteria</taxon>
        <taxon>Chromatiales</taxon>
        <taxon>Chromatiaceae</taxon>
        <taxon>Rheinheimera</taxon>
    </lineage>
</organism>
<dbReference type="InterPro" id="IPR011711">
    <property type="entry name" value="GntR_C"/>
</dbReference>
<gene>
    <name evidence="5" type="ORF">FU839_09215</name>
</gene>